<evidence type="ECO:0000313" key="2">
    <source>
        <dbReference type="EMBL" id="QBF27479.1"/>
    </source>
</evidence>
<dbReference type="Pfam" id="PF15943">
    <property type="entry name" value="YdaS_toxin"/>
    <property type="match status" value="1"/>
</dbReference>
<dbReference type="GO" id="GO:0003677">
    <property type="term" value="F:DNA binding"/>
    <property type="evidence" value="ECO:0007669"/>
    <property type="project" value="InterPro"/>
</dbReference>
<dbReference type="AlphaFoldDB" id="A0A411MKZ7"/>
<accession>A0A411MKZ7</accession>
<sequence length="97" mass="10062">MSATALDQAIAQAGSGAMLAKIVGITPMAISHWKVRGIPAHHVLSIEAATGISRHALRPDLYPEHRPMLVDSVPTDSHQSQPNESAVSTSSTASGAV</sequence>
<dbReference type="KEGG" id="ptk:EXN22_17975"/>
<dbReference type="EMBL" id="CP035952">
    <property type="protein sequence ID" value="QBF27479.1"/>
    <property type="molecule type" value="Genomic_DNA"/>
</dbReference>
<evidence type="ECO:0000256" key="1">
    <source>
        <dbReference type="SAM" id="MobiDB-lite"/>
    </source>
</evidence>
<dbReference type="RefSeq" id="WP_130265336.1">
    <property type="nucleotide sequence ID" value="NZ_CP035952.1"/>
</dbReference>
<dbReference type="Proteomes" id="UP000291130">
    <property type="component" value="Chromosome"/>
</dbReference>
<dbReference type="InterPro" id="IPR031856">
    <property type="entry name" value="YdaS_toxin-like"/>
</dbReference>
<protein>
    <submittedName>
        <fullName evidence="2">Rha family transcriptional regulator</fullName>
    </submittedName>
</protein>
<proteinExistence type="predicted"/>
<feature type="compositionally biased region" description="Polar residues" evidence="1">
    <location>
        <begin position="74"/>
        <end position="84"/>
    </location>
</feature>
<reference evidence="2 3" key="1">
    <citation type="submission" date="2019-02" db="EMBL/GenBank/DDBJ databases">
        <title>Complete genome sequence of Pseudomonas sp. SNU WT1 isolated from rainbow trout.</title>
        <authorList>
            <person name="Oh W.T."/>
            <person name="Park S.C."/>
        </authorList>
    </citation>
    <scope>NUCLEOTIDE SEQUENCE [LARGE SCALE GENOMIC DNA]</scope>
    <source>
        <strain evidence="2 3">SNU WT1</strain>
    </source>
</reference>
<dbReference type="SUPFAM" id="SSF47413">
    <property type="entry name" value="lambda repressor-like DNA-binding domains"/>
    <property type="match status" value="1"/>
</dbReference>
<dbReference type="OrthoDB" id="6372288at2"/>
<evidence type="ECO:0000313" key="3">
    <source>
        <dbReference type="Proteomes" id="UP000291130"/>
    </source>
</evidence>
<feature type="compositionally biased region" description="Low complexity" evidence="1">
    <location>
        <begin position="85"/>
        <end position="97"/>
    </location>
</feature>
<organism evidence="2 3">
    <name type="scientific">Pseudomonas tructae</name>
    <dbReference type="NCBI Taxonomy" id="2518644"/>
    <lineage>
        <taxon>Bacteria</taxon>
        <taxon>Pseudomonadati</taxon>
        <taxon>Pseudomonadota</taxon>
        <taxon>Gammaproteobacteria</taxon>
        <taxon>Pseudomonadales</taxon>
        <taxon>Pseudomonadaceae</taxon>
        <taxon>Pseudomonas</taxon>
    </lineage>
</organism>
<feature type="region of interest" description="Disordered" evidence="1">
    <location>
        <begin position="63"/>
        <end position="97"/>
    </location>
</feature>
<keyword evidence="3" id="KW-1185">Reference proteome</keyword>
<dbReference type="Gene3D" id="1.10.260.40">
    <property type="entry name" value="lambda repressor-like DNA-binding domains"/>
    <property type="match status" value="1"/>
</dbReference>
<name>A0A411MKZ7_9PSED</name>
<gene>
    <name evidence="2" type="ORF">EXN22_17975</name>
</gene>
<dbReference type="InterPro" id="IPR010982">
    <property type="entry name" value="Lambda_DNA-bd_dom_sf"/>
</dbReference>